<dbReference type="Proteomes" id="UP000198827">
    <property type="component" value="Chromosome I"/>
</dbReference>
<dbReference type="InterPro" id="IPR032519">
    <property type="entry name" value="YbgF_tri"/>
</dbReference>
<evidence type="ECO:0000256" key="1">
    <source>
        <dbReference type="ARBA" id="ARBA00022729"/>
    </source>
</evidence>
<dbReference type="SUPFAM" id="SSF48452">
    <property type="entry name" value="TPR-like"/>
    <property type="match status" value="1"/>
</dbReference>
<name>A0A1H0SUP8_9PSED</name>
<keyword evidence="2" id="KW-0175">Coiled coil</keyword>
<gene>
    <name evidence="2" type="primary">cpoB</name>
    <name evidence="5" type="ORF">SAMN04489798_5832</name>
</gene>
<keyword evidence="1 2" id="KW-0732">Signal</keyword>
<dbReference type="EMBL" id="LT629705">
    <property type="protein sequence ID" value="SDP45463.1"/>
    <property type="molecule type" value="Genomic_DNA"/>
</dbReference>
<dbReference type="RefSeq" id="WP_090187410.1">
    <property type="nucleotide sequence ID" value="NZ_LT629705.1"/>
</dbReference>
<dbReference type="InterPro" id="IPR011990">
    <property type="entry name" value="TPR-like_helical_dom_sf"/>
</dbReference>
<keyword evidence="2" id="KW-0131">Cell cycle</keyword>
<dbReference type="OrthoDB" id="9768142at2"/>
<evidence type="ECO:0000313" key="6">
    <source>
        <dbReference type="Proteomes" id="UP000198827"/>
    </source>
</evidence>
<proteinExistence type="inferred from homology"/>
<keyword evidence="2" id="KW-0132">Cell division</keyword>
<dbReference type="GO" id="GO:0030288">
    <property type="term" value="C:outer membrane-bounded periplasmic space"/>
    <property type="evidence" value="ECO:0007669"/>
    <property type="project" value="UniProtKB-UniRule"/>
</dbReference>
<dbReference type="AlphaFoldDB" id="A0A1H0SUP8"/>
<evidence type="ECO:0000259" key="4">
    <source>
        <dbReference type="Pfam" id="PF16331"/>
    </source>
</evidence>
<feature type="coiled-coil region" evidence="2">
    <location>
        <begin position="70"/>
        <end position="97"/>
    </location>
</feature>
<comment type="similarity">
    <text evidence="2">Belongs to the CpoB family.</text>
</comment>
<evidence type="ECO:0000256" key="2">
    <source>
        <dbReference type="HAMAP-Rule" id="MF_02066"/>
    </source>
</evidence>
<dbReference type="InterPro" id="IPR014162">
    <property type="entry name" value="CpoB_C"/>
</dbReference>
<dbReference type="HAMAP" id="MF_02066">
    <property type="entry name" value="CpoB"/>
    <property type="match status" value="1"/>
</dbReference>
<evidence type="ECO:0000313" key="5">
    <source>
        <dbReference type="EMBL" id="SDP45463.1"/>
    </source>
</evidence>
<dbReference type="GO" id="GO:0070206">
    <property type="term" value="P:protein trimerization"/>
    <property type="evidence" value="ECO:0007669"/>
    <property type="project" value="InterPro"/>
</dbReference>
<feature type="domain" description="YbgF trimerisation" evidence="4">
    <location>
        <begin position="62"/>
        <end position="117"/>
    </location>
</feature>
<accession>A0A1H0SUP8</accession>
<reference evidence="5 6" key="1">
    <citation type="submission" date="2016-10" db="EMBL/GenBank/DDBJ databases">
        <authorList>
            <person name="de Groot N.N."/>
        </authorList>
    </citation>
    <scope>NUCLEOTIDE SEQUENCE [LARGE SCALE GENOMIC DNA]</scope>
    <source>
        <strain evidence="5 6">CECT 7543</strain>
    </source>
</reference>
<feature type="signal peptide" evidence="2">
    <location>
        <begin position="1"/>
        <end position="22"/>
    </location>
</feature>
<comment type="subcellular location">
    <subcellularLocation>
        <location evidence="2">Periplasm</location>
    </subcellularLocation>
</comment>
<dbReference type="InterPro" id="IPR039565">
    <property type="entry name" value="BamD-like"/>
</dbReference>
<keyword evidence="2" id="KW-0574">Periplasm</keyword>
<sequence precursor="true">MRTCRRAVTVLALSLTSLAVWAAVPVVDNNSGYNNSGSSYPPAGYGTNGAYAGGGVSAPVSAQGELFNQLQSMQEQISRQQGVIEVLQNDVARMKQENLERYQDLDRRIGSGVAPAATPDNSSTGGNLNAPGAAVGASAGAAASAAAAQAPAAGSEPADPAKEKLYYDAAFDLIKAKDFDKASQAFAAFLRKYPNSQYAGNAQYWLGEVNLAKGDLQGAGQAFAKVSQLYPKHPKVPDSLYKLADVERRLGHTDKVKGILQQVVSQYPGTSAAQLAQRDLQKM</sequence>
<dbReference type="Pfam" id="PF16331">
    <property type="entry name" value="TolA_bind_tri"/>
    <property type="match status" value="1"/>
</dbReference>
<dbReference type="Pfam" id="PF13525">
    <property type="entry name" value="YfiO"/>
    <property type="match status" value="1"/>
</dbReference>
<comment type="function">
    <text evidence="2">Mediates coordination of peptidoglycan synthesis and outer membrane constriction during cell division.</text>
</comment>
<dbReference type="InterPro" id="IPR034706">
    <property type="entry name" value="CpoB"/>
</dbReference>
<evidence type="ECO:0000259" key="3">
    <source>
        <dbReference type="Pfam" id="PF13525"/>
    </source>
</evidence>
<protein>
    <recommendedName>
        <fullName evidence="2">Cell division coordinator CpoB</fullName>
    </recommendedName>
</protein>
<feature type="chain" id="PRO_5009987841" description="Cell division coordinator CpoB" evidence="2">
    <location>
        <begin position="23"/>
        <end position="283"/>
    </location>
</feature>
<dbReference type="Gene3D" id="1.20.5.110">
    <property type="match status" value="1"/>
</dbReference>
<dbReference type="GO" id="GO:0043093">
    <property type="term" value="P:FtsZ-dependent cytokinesis"/>
    <property type="evidence" value="ECO:0007669"/>
    <property type="project" value="UniProtKB-UniRule"/>
</dbReference>
<organism evidence="5 6">
    <name type="scientific">Pseudomonas arsenicoxydans</name>
    <dbReference type="NCBI Taxonomy" id="702115"/>
    <lineage>
        <taxon>Bacteria</taxon>
        <taxon>Pseudomonadati</taxon>
        <taxon>Pseudomonadota</taxon>
        <taxon>Gammaproteobacteria</taxon>
        <taxon>Pseudomonadales</taxon>
        <taxon>Pseudomonadaceae</taxon>
        <taxon>Pseudomonas</taxon>
    </lineage>
</organism>
<feature type="domain" description="Outer membrane lipoprotein BamD-like" evidence="3">
    <location>
        <begin position="164"/>
        <end position="245"/>
    </location>
</feature>
<dbReference type="Gene3D" id="1.25.40.10">
    <property type="entry name" value="Tetratricopeptide repeat domain"/>
    <property type="match status" value="1"/>
</dbReference>
<dbReference type="NCBIfam" id="TIGR02795">
    <property type="entry name" value="tol_pal_ybgF"/>
    <property type="match status" value="1"/>
</dbReference>